<proteinExistence type="predicted"/>
<reference evidence="1" key="1">
    <citation type="journal article" date="2019" name="bioRxiv">
        <title>The Genome of the Zebra Mussel, Dreissena polymorpha: A Resource for Invasive Species Research.</title>
        <authorList>
            <person name="McCartney M.A."/>
            <person name="Auch B."/>
            <person name="Kono T."/>
            <person name="Mallez S."/>
            <person name="Zhang Y."/>
            <person name="Obille A."/>
            <person name="Becker A."/>
            <person name="Abrahante J.E."/>
            <person name="Garbe J."/>
            <person name="Badalamenti J.P."/>
            <person name="Herman A."/>
            <person name="Mangelson H."/>
            <person name="Liachko I."/>
            <person name="Sullivan S."/>
            <person name="Sone E.D."/>
            <person name="Koren S."/>
            <person name="Silverstein K.A.T."/>
            <person name="Beckman K.B."/>
            <person name="Gohl D.M."/>
        </authorList>
    </citation>
    <scope>NUCLEOTIDE SEQUENCE</scope>
    <source>
        <strain evidence="1">Duluth1</strain>
        <tissue evidence="1">Whole animal</tissue>
    </source>
</reference>
<dbReference type="Proteomes" id="UP000828390">
    <property type="component" value="Unassembled WGS sequence"/>
</dbReference>
<gene>
    <name evidence="1" type="ORF">DPMN_035425</name>
</gene>
<dbReference type="AlphaFoldDB" id="A0A9D4M7I3"/>
<protein>
    <submittedName>
        <fullName evidence="1">Uncharacterized protein</fullName>
    </submittedName>
</protein>
<evidence type="ECO:0000313" key="2">
    <source>
        <dbReference type="Proteomes" id="UP000828390"/>
    </source>
</evidence>
<sequence>MSVFMFCVSGMKANVSEADHPLLCESTRKQRGELAMAMLLNYKDDICKLSKVT</sequence>
<accession>A0A9D4M7I3</accession>
<dbReference type="EMBL" id="JAIWYP010000002">
    <property type="protein sequence ID" value="KAH3872210.1"/>
    <property type="molecule type" value="Genomic_DNA"/>
</dbReference>
<reference evidence="1" key="2">
    <citation type="submission" date="2020-11" db="EMBL/GenBank/DDBJ databases">
        <authorList>
            <person name="McCartney M.A."/>
            <person name="Auch B."/>
            <person name="Kono T."/>
            <person name="Mallez S."/>
            <person name="Becker A."/>
            <person name="Gohl D.M."/>
            <person name="Silverstein K.A.T."/>
            <person name="Koren S."/>
            <person name="Bechman K.B."/>
            <person name="Herman A."/>
            <person name="Abrahante J.E."/>
            <person name="Garbe J."/>
        </authorList>
    </citation>
    <scope>NUCLEOTIDE SEQUENCE</scope>
    <source>
        <strain evidence="1">Duluth1</strain>
        <tissue evidence="1">Whole animal</tissue>
    </source>
</reference>
<name>A0A9D4M7I3_DREPO</name>
<keyword evidence="2" id="KW-1185">Reference proteome</keyword>
<evidence type="ECO:0000313" key="1">
    <source>
        <dbReference type="EMBL" id="KAH3872210.1"/>
    </source>
</evidence>
<organism evidence="1 2">
    <name type="scientific">Dreissena polymorpha</name>
    <name type="common">Zebra mussel</name>
    <name type="synonym">Mytilus polymorpha</name>
    <dbReference type="NCBI Taxonomy" id="45954"/>
    <lineage>
        <taxon>Eukaryota</taxon>
        <taxon>Metazoa</taxon>
        <taxon>Spiralia</taxon>
        <taxon>Lophotrochozoa</taxon>
        <taxon>Mollusca</taxon>
        <taxon>Bivalvia</taxon>
        <taxon>Autobranchia</taxon>
        <taxon>Heteroconchia</taxon>
        <taxon>Euheterodonta</taxon>
        <taxon>Imparidentia</taxon>
        <taxon>Neoheterodontei</taxon>
        <taxon>Myida</taxon>
        <taxon>Dreissenoidea</taxon>
        <taxon>Dreissenidae</taxon>
        <taxon>Dreissena</taxon>
    </lineage>
</organism>
<comment type="caution">
    <text evidence="1">The sequence shown here is derived from an EMBL/GenBank/DDBJ whole genome shotgun (WGS) entry which is preliminary data.</text>
</comment>